<reference evidence="9 10" key="1">
    <citation type="submission" date="2019-04" db="EMBL/GenBank/DDBJ databases">
        <title>The sequence and de novo assembly of Takifugu bimaculatus genome using PacBio and Hi-C technologies.</title>
        <authorList>
            <person name="Xu P."/>
            <person name="Liu B."/>
            <person name="Zhou Z."/>
        </authorList>
    </citation>
    <scope>NUCLEOTIDE SEQUENCE [LARGE SCALE GENOMIC DNA]</scope>
    <source>
        <strain evidence="9">TB-2018</strain>
        <tissue evidence="9">Muscle</tissue>
    </source>
</reference>
<dbReference type="GO" id="GO:0005886">
    <property type="term" value="C:plasma membrane"/>
    <property type="evidence" value="ECO:0007669"/>
    <property type="project" value="InterPro"/>
</dbReference>
<dbReference type="AlphaFoldDB" id="A0A4Z2BYK7"/>
<sequence>MAHSLSFNIEERTDSESDSNPDYEYDDLGVDETAQNSLRLVERPAVRTQRCPPPTHSDVLKENSGADSLQRNDLSPATLWVLSSMPSRTAGSRSIYRPGGHSSQPHGQQRSRLNQDNGAPPKVPDLGKDRTESGLENFLNAFTETTWQIHLGSVLSHFFFTGNRKKLLSNLRSLSVRESMQKLRCMPLSLVEKIEIRQLAIRDVSKRSLISRNVPCYSQCIHSFRSWCSRSLPVISSLQLWHSALKNLSGRFGTGVLSYFLFLRTLLLSNLLLFAITGLFLIFPQAINPPHLPDNPMDNPPDSLSNFDLLMGTGSLSQSLMFYGYYNGSIIGTCAATSLSSTDCAQVMLYSIPAAYFLTTIITFFAICIILVYRVSTTFGRSFHILEAPRMMAVKVFSSWDFKVNKKSSVKLQSKKISTQLRELLSDAIGGESEKSWTQRLFRLAVRLIAWTVSLASIIGCTLGVHSMSEAHLTKGKLGGFDLLLMAVLVSACNLLLPSIFNLCAWVEDRDSPGDQVYVSIFRNLLLKVCMVGALCFRWLKRIAMEPESHGLQCWESFVGQELYRLLLVDFVFTALHTFLGEFLWRLFSRQLLKQRRKPGFDIARNVLELIYGQTLTWFGVLFAPLLPAVQIIKLIVLFYLKKSGVLLNCQAPRKPWRANQMSSLFLFLLCFPSFAGVAVTVAYTMWMVKPSRGCGPFRNLNKMSESGHLWAQQQRNSHLSLSWLYWTYTYLVEKPGVLFLASGVFLIVIYFKTQVADGQRRIISLLEKQIANEGKDKEFLIRRLKDLSKA</sequence>
<feature type="region of interest" description="Disordered" evidence="7">
    <location>
        <begin position="90"/>
        <end position="130"/>
    </location>
</feature>
<keyword evidence="4 6" id="KW-1133">Transmembrane helix</keyword>
<evidence type="ECO:0000259" key="8">
    <source>
        <dbReference type="Pfam" id="PF07810"/>
    </source>
</evidence>
<organism evidence="9 10">
    <name type="scientific">Takifugu bimaculatus</name>
    <dbReference type="NCBI Taxonomy" id="433685"/>
    <lineage>
        <taxon>Eukaryota</taxon>
        <taxon>Metazoa</taxon>
        <taxon>Chordata</taxon>
        <taxon>Craniata</taxon>
        <taxon>Vertebrata</taxon>
        <taxon>Euteleostomi</taxon>
        <taxon>Actinopterygii</taxon>
        <taxon>Neopterygii</taxon>
        <taxon>Teleostei</taxon>
        <taxon>Neoteleostei</taxon>
        <taxon>Acanthomorphata</taxon>
        <taxon>Eupercaria</taxon>
        <taxon>Tetraodontiformes</taxon>
        <taxon>Tetradontoidea</taxon>
        <taxon>Tetraodontidae</taxon>
        <taxon>Takifugu</taxon>
    </lineage>
</organism>
<protein>
    <recommendedName>
        <fullName evidence="6">Transmembrane channel-like protein</fullName>
    </recommendedName>
</protein>
<feature type="domain" description="TMC" evidence="8">
    <location>
        <begin position="554"/>
        <end position="659"/>
    </location>
</feature>
<evidence type="ECO:0000256" key="6">
    <source>
        <dbReference type="RuleBase" id="RU310713"/>
    </source>
</evidence>
<comment type="caution">
    <text evidence="9">The sequence shown here is derived from an EMBL/GenBank/DDBJ whole genome shotgun (WGS) entry which is preliminary data.</text>
</comment>
<feature type="transmembrane region" description="Helical" evidence="6">
    <location>
        <begin position="444"/>
        <end position="466"/>
    </location>
</feature>
<feature type="transmembrane region" description="Helical" evidence="6">
    <location>
        <begin position="566"/>
        <end position="588"/>
    </location>
</feature>
<feature type="compositionally biased region" description="Polar residues" evidence="7">
    <location>
        <begin position="101"/>
        <end position="117"/>
    </location>
</feature>
<evidence type="ECO:0000256" key="3">
    <source>
        <dbReference type="ARBA" id="ARBA00022692"/>
    </source>
</evidence>
<dbReference type="InterPro" id="IPR038900">
    <property type="entry name" value="TMC"/>
</dbReference>
<proteinExistence type="inferred from homology"/>
<comment type="subcellular location">
    <subcellularLocation>
        <location evidence="1 6">Membrane</location>
        <topology evidence="1 6">Multi-pass membrane protein</topology>
    </subcellularLocation>
</comment>
<evidence type="ECO:0000313" key="9">
    <source>
        <dbReference type="EMBL" id="TNM97223.1"/>
    </source>
</evidence>
<feature type="compositionally biased region" description="Acidic residues" evidence="7">
    <location>
        <begin position="16"/>
        <end position="30"/>
    </location>
</feature>
<dbReference type="PANTHER" id="PTHR23302:SF4">
    <property type="entry name" value="TRANSMEMBRANE CHANNEL-LIKE PROTEIN 6"/>
    <property type="match status" value="1"/>
</dbReference>
<dbReference type="PANTHER" id="PTHR23302">
    <property type="entry name" value="TRANSMEMBRANE CHANNEL-RELATED"/>
    <property type="match status" value="1"/>
</dbReference>
<feature type="transmembrane region" description="Helical" evidence="6">
    <location>
        <begin position="662"/>
        <end position="687"/>
    </location>
</feature>
<evidence type="ECO:0000256" key="7">
    <source>
        <dbReference type="SAM" id="MobiDB-lite"/>
    </source>
</evidence>
<accession>A0A4Z2BYK7</accession>
<feature type="transmembrane region" description="Helical" evidence="6">
    <location>
        <begin position="478"/>
        <end position="501"/>
    </location>
</feature>
<comment type="similarity">
    <text evidence="2 6">Belongs to the TMC family.</text>
</comment>
<name>A0A4Z2BYK7_9TELE</name>
<evidence type="ECO:0000256" key="5">
    <source>
        <dbReference type="ARBA" id="ARBA00023136"/>
    </source>
</evidence>
<evidence type="ECO:0000313" key="10">
    <source>
        <dbReference type="Proteomes" id="UP000516260"/>
    </source>
</evidence>
<dbReference type="InterPro" id="IPR012496">
    <property type="entry name" value="TMC_dom"/>
</dbReference>
<gene>
    <name evidence="9" type="ORF">fugu_015379</name>
</gene>
<feature type="transmembrane region" description="Helical" evidence="6">
    <location>
        <begin position="616"/>
        <end position="641"/>
    </location>
</feature>
<feature type="region of interest" description="Disordered" evidence="7">
    <location>
        <begin position="1"/>
        <end position="71"/>
    </location>
</feature>
<keyword evidence="5 6" id="KW-0472">Membrane</keyword>
<evidence type="ECO:0000256" key="4">
    <source>
        <dbReference type="ARBA" id="ARBA00022989"/>
    </source>
</evidence>
<feature type="transmembrane region" description="Helical" evidence="6">
    <location>
        <begin position="347"/>
        <end position="373"/>
    </location>
</feature>
<dbReference type="EMBL" id="SWLE01000008">
    <property type="protein sequence ID" value="TNM97223.1"/>
    <property type="molecule type" value="Genomic_DNA"/>
</dbReference>
<evidence type="ECO:0000256" key="1">
    <source>
        <dbReference type="ARBA" id="ARBA00004141"/>
    </source>
</evidence>
<dbReference type="GO" id="GO:0008381">
    <property type="term" value="F:mechanosensitive monoatomic ion channel activity"/>
    <property type="evidence" value="ECO:0007669"/>
    <property type="project" value="TreeGrafter"/>
</dbReference>
<keyword evidence="10" id="KW-1185">Reference proteome</keyword>
<feature type="transmembrane region" description="Helical" evidence="6">
    <location>
        <begin position="729"/>
        <end position="752"/>
    </location>
</feature>
<dbReference type="Proteomes" id="UP000516260">
    <property type="component" value="Chromosome 16"/>
</dbReference>
<feature type="transmembrane region" description="Helical" evidence="6">
    <location>
        <begin position="261"/>
        <end position="287"/>
    </location>
</feature>
<keyword evidence="3 6" id="KW-0812">Transmembrane</keyword>
<evidence type="ECO:0000256" key="2">
    <source>
        <dbReference type="ARBA" id="ARBA00006510"/>
    </source>
</evidence>
<dbReference type="Pfam" id="PF07810">
    <property type="entry name" value="TMC"/>
    <property type="match status" value="1"/>
</dbReference>